<evidence type="ECO:0000313" key="1">
    <source>
        <dbReference type="EMBL" id="AHH20829.1"/>
    </source>
</evidence>
<keyword evidence="2" id="KW-1185">Reference proteome</keyword>
<dbReference type="PATRIC" id="fig|1415166.3.peg.6228"/>
<dbReference type="HOGENOM" id="CLU_3330760_0_0_11"/>
<evidence type="ECO:0000313" key="2">
    <source>
        <dbReference type="Proteomes" id="UP000019150"/>
    </source>
</evidence>
<name>W5TNU1_9NOCA</name>
<proteinExistence type="predicted"/>
<dbReference type="EMBL" id="CP006850">
    <property type="protein sequence ID" value="AHH20829.1"/>
    <property type="molecule type" value="Genomic_DNA"/>
</dbReference>
<reference evidence="1 2" key="1">
    <citation type="journal article" date="2014" name="Appl. Environ. Microbiol.">
        <title>Insights into the Microbial Degradation of Rubber and Gutta-Percha by Analysis of the Complete Genome of Nocardia nova SH22a.</title>
        <authorList>
            <person name="Luo Q."/>
            <person name="Hiessl S."/>
            <person name="Poehlein A."/>
            <person name="Daniel R."/>
            <person name="Steinbuchel A."/>
        </authorList>
    </citation>
    <scope>NUCLEOTIDE SEQUENCE [LARGE SCALE GENOMIC DNA]</scope>
    <source>
        <strain evidence="1">SH22a</strain>
    </source>
</reference>
<dbReference type="Proteomes" id="UP000019150">
    <property type="component" value="Chromosome"/>
</dbReference>
<accession>W5TNU1</accession>
<protein>
    <submittedName>
        <fullName evidence="1">Uncharacterized protein</fullName>
    </submittedName>
</protein>
<dbReference type="STRING" id="1415166.NONO_c60530"/>
<dbReference type="AlphaFoldDB" id="W5TNU1"/>
<sequence>MLGTVLSALWTIISAGDFAIPRWAFHELGELAAYTGSA</sequence>
<gene>
    <name evidence="1" type="ORF">NONO_c60530</name>
</gene>
<dbReference type="KEGG" id="nno:NONO_c60530"/>
<organism evidence="1 2">
    <name type="scientific">Nocardia nova SH22a</name>
    <dbReference type="NCBI Taxonomy" id="1415166"/>
    <lineage>
        <taxon>Bacteria</taxon>
        <taxon>Bacillati</taxon>
        <taxon>Actinomycetota</taxon>
        <taxon>Actinomycetes</taxon>
        <taxon>Mycobacteriales</taxon>
        <taxon>Nocardiaceae</taxon>
        <taxon>Nocardia</taxon>
    </lineage>
</organism>